<dbReference type="InterPro" id="IPR036515">
    <property type="entry name" value="Transposase_17_sf"/>
</dbReference>
<evidence type="ECO:0000313" key="2">
    <source>
        <dbReference type="EMBL" id="MBK0383188.1"/>
    </source>
</evidence>
<dbReference type="EMBL" id="JAEHFY010000012">
    <property type="protein sequence ID" value="MBK0383188.1"/>
    <property type="molecule type" value="Genomic_DNA"/>
</dbReference>
<evidence type="ECO:0000313" key="3">
    <source>
        <dbReference type="Proteomes" id="UP000660024"/>
    </source>
</evidence>
<name>A0ABS1BJX3_9SPHI</name>
<dbReference type="Gene3D" id="3.30.70.1290">
    <property type="entry name" value="Transposase IS200-like"/>
    <property type="match status" value="1"/>
</dbReference>
<comment type="caution">
    <text evidence="2">The sequence shown here is derived from an EMBL/GenBank/DDBJ whole genome shotgun (WGS) entry which is preliminary data.</text>
</comment>
<reference evidence="2 3" key="1">
    <citation type="submission" date="2020-12" db="EMBL/GenBank/DDBJ databases">
        <title>Bacterial novel species Pedobacter sp. SD-b isolated from soil.</title>
        <authorList>
            <person name="Jung H.-Y."/>
        </authorList>
    </citation>
    <scope>NUCLEOTIDE SEQUENCE [LARGE SCALE GENOMIC DNA]</scope>
    <source>
        <strain evidence="2 3">SD-b</strain>
    </source>
</reference>
<feature type="domain" description="Transposase IS200-like" evidence="1">
    <location>
        <begin position="5"/>
        <end position="52"/>
    </location>
</feature>
<protein>
    <submittedName>
        <fullName evidence="2">Transposase</fullName>
    </submittedName>
</protein>
<dbReference type="Pfam" id="PF01797">
    <property type="entry name" value="Y1_Tnp"/>
    <property type="match status" value="1"/>
</dbReference>
<proteinExistence type="predicted"/>
<dbReference type="Proteomes" id="UP000660024">
    <property type="component" value="Unassembled WGS sequence"/>
</dbReference>
<dbReference type="InterPro" id="IPR002686">
    <property type="entry name" value="Transposase_17"/>
</dbReference>
<organism evidence="2 3">
    <name type="scientific">Pedobacter segetis</name>
    <dbReference type="NCBI Taxonomy" id="2793069"/>
    <lineage>
        <taxon>Bacteria</taxon>
        <taxon>Pseudomonadati</taxon>
        <taxon>Bacteroidota</taxon>
        <taxon>Sphingobacteriia</taxon>
        <taxon>Sphingobacteriales</taxon>
        <taxon>Sphingobacteriaceae</taxon>
        <taxon>Pedobacter</taxon>
    </lineage>
</organism>
<accession>A0ABS1BJX3</accession>
<keyword evidence="3" id="KW-1185">Reference proteome</keyword>
<dbReference type="SUPFAM" id="SSF143422">
    <property type="entry name" value="Transposase IS200-like"/>
    <property type="match status" value="1"/>
</dbReference>
<gene>
    <name evidence="2" type="ORF">I5M32_09480</name>
</gene>
<evidence type="ECO:0000259" key="1">
    <source>
        <dbReference type="Pfam" id="PF01797"/>
    </source>
</evidence>
<sequence>MFCQIKYRLKVLIEEVSETLKAVCIQLSSIYEIHFLEIGYDEDHVHFLIQSVAYYFSKKDSKHVKEFDS</sequence>